<dbReference type="Gene3D" id="1.10.10.10">
    <property type="entry name" value="Winged helix-like DNA-binding domain superfamily/Winged helix DNA-binding domain"/>
    <property type="match status" value="1"/>
</dbReference>
<dbReference type="InterPro" id="IPR036631">
    <property type="entry name" value="MGMT_N_sf"/>
</dbReference>
<feature type="domain" description="Methylguanine DNA methyltransferase ribonuclease-like" evidence="8">
    <location>
        <begin position="6"/>
        <end position="51"/>
    </location>
</feature>
<comment type="catalytic activity">
    <reaction evidence="6">
        <text>a 6-O-methyl-2'-deoxyguanosine in DNA + L-cysteinyl-[protein] = S-methyl-L-cysteinyl-[protein] + a 2'-deoxyguanosine in DNA</text>
        <dbReference type="Rhea" id="RHEA:24000"/>
        <dbReference type="Rhea" id="RHEA-COMP:10131"/>
        <dbReference type="Rhea" id="RHEA-COMP:10132"/>
        <dbReference type="Rhea" id="RHEA-COMP:11367"/>
        <dbReference type="Rhea" id="RHEA-COMP:11368"/>
        <dbReference type="ChEBI" id="CHEBI:29950"/>
        <dbReference type="ChEBI" id="CHEBI:82612"/>
        <dbReference type="ChEBI" id="CHEBI:85445"/>
        <dbReference type="ChEBI" id="CHEBI:85448"/>
        <dbReference type="EC" id="2.1.1.63"/>
    </reaction>
</comment>
<evidence type="ECO:0000256" key="6">
    <source>
        <dbReference type="ARBA" id="ARBA00049348"/>
    </source>
</evidence>
<name>A0A252BRH9_9PROT</name>
<organism evidence="9 10">
    <name type="scientific">Acetobacter okinawensis</name>
    <dbReference type="NCBI Taxonomy" id="1076594"/>
    <lineage>
        <taxon>Bacteria</taxon>
        <taxon>Pseudomonadati</taxon>
        <taxon>Pseudomonadota</taxon>
        <taxon>Alphaproteobacteria</taxon>
        <taxon>Acetobacterales</taxon>
        <taxon>Acetobacteraceae</taxon>
        <taxon>Acetobacter</taxon>
    </lineage>
</organism>
<evidence type="ECO:0000313" key="9">
    <source>
        <dbReference type="EMBL" id="OUJ10422.1"/>
    </source>
</evidence>
<dbReference type="InterPro" id="IPR014048">
    <property type="entry name" value="MethylDNA_cys_MeTrfase_DNA-bd"/>
</dbReference>
<comment type="caution">
    <text evidence="9">The sequence shown here is derived from an EMBL/GenBank/DDBJ whole genome shotgun (WGS) entry which is preliminary data.</text>
</comment>
<dbReference type="AlphaFoldDB" id="A0A252BRH9"/>
<dbReference type="PANTHER" id="PTHR10815">
    <property type="entry name" value="METHYLATED-DNA--PROTEIN-CYSTEINE METHYLTRANSFERASE"/>
    <property type="match status" value="1"/>
</dbReference>
<dbReference type="eggNOG" id="COG0350">
    <property type="taxonomic scope" value="Bacteria"/>
</dbReference>
<dbReference type="RefSeq" id="WP_086640073.1">
    <property type="nucleotide sequence ID" value="NZ_JOPJ01000050.1"/>
</dbReference>
<dbReference type="PANTHER" id="PTHR10815:SF13">
    <property type="entry name" value="METHYLATED-DNA--PROTEIN-CYSTEINE METHYLTRANSFERASE"/>
    <property type="match status" value="1"/>
</dbReference>
<dbReference type="Pfam" id="PF01035">
    <property type="entry name" value="DNA_binding_1"/>
    <property type="match status" value="1"/>
</dbReference>
<feature type="domain" description="Methylated-DNA-[protein]-cysteine S-methyltransferase DNA binding" evidence="7">
    <location>
        <begin position="70"/>
        <end position="148"/>
    </location>
</feature>
<evidence type="ECO:0000256" key="5">
    <source>
        <dbReference type="ARBA" id="ARBA00023204"/>
    </source>
</evidence>
<sequence length="158" mass="17294">MPQLSLHSPLGPLTLSEEDGKIISLDWGWGRDQTETPLLTQARDWLDQWFDDPTAQGAFPFPLEPYGTAYQKKIWAFLQGIPTGTTTTYGELAQKVGGSPQSVGQAVGRNPIPILIPCHRVLARNGIGGYSGDGGVDDKIWLLELEGVQLSPQQPQER</sequence>
<dbReference type="EMBL" id="JOPJ01000050">
    <property type="protein sequence ID" value="OUJ10422.1"/>
    <property type="molecule type" value="Genomic_DNA"/>
</dbReference>
<dbReference type="CDD" id="cd06445">
    <property type="entry name" value="ATase"/>
    <property type="match status" value="1"/>
</dbReference>
<dbReference type="GO" id="GO:0003908">
    <property type="term" value="F:methylated-DNA-[protein]-cysteine S-methyltransferase activity"/>
    <property type="evidence" value="ECO:0007669"/>
    <property type="project" value="UniProtKB-EC"/>
</dbReference>
<dbReference type="Proteomes" id="UP000194931">
    <property type="component" value="Unassembled WGS sequence"/>
</dbReference>
<dbReference type="InterPro" id="IPR036388">
    <property type="entry name" value="WH-like_DNA-bd_sf"/>
</dbReference>
<comment type="catalytic activity">
    <reaction evidence="1">
        <text>a 4-O-methyl-thymidine in DNA + L-cysteinyl-[protein] = a thymidine in DNA + S-methyl-L-cysteinyl-[protein]</text>
        <dbReference type="Rhea" id="RHEA:53428"/>
        <dbReference type="Rhea" id="RHEA-COMP:10131"/>
        <dbReference type="Rhea" id="RHEA-COMP:10132"/>
        <dbReference type="Rhea" id="RHEA-COMP:13555"/>
        <dbReference type="Rhea" id="RHEA-COMP:13556"/>
        <dbReference type="ChEBI" id="CHEBI:29950"/>
        <dbReference type="ChEBI" id="CHEBI:82612"/>
        <dbReference type="ChEBI" id="CHEBI:137386"/>
        <dbReference type="ChEBI" id="CHEBI:137387"/>
        <dbReference type="EC" id="2.1.1.63"/>
    </reaction>
</comment>
<accession>A0A252BRH9</accession>
<evidence type="ECO:0000256" key="2">
    <source>
        <dbReference type="ARBA" id="ARBA00022603"/>
    </source>
</evidence>
<evidence type="ECO:0000259" key="8">
    <source>
        <dbReference type="Pfam" id="PF02870"/>
    </source>
</evidence>
<protein>
    <submittedName>
        <fullName evidence="9">Cysteine methyltransferase</fullName>
    </submittedName>
</protein>
<gene>
    <name evidence="9" type="ORF">HK26_09050</name>
</gene>
<evidence type="ECO:0000256" key="1">
    <source>
        <dbReference type="ARBA" id="ARBA00001286"/>
    </source>
</evidence>
<dbReference type="InterPro" id="IPR036217">
    <property type="entry name" value="MethylDNA_cys_MeTrfase_DNAb"/>
</dbReference>
<dbReference type="SUPFAM" id="SSF53155">
    <property type="entry name" value="Methylated DNA-protein cysteine methyltransferase domain"/>
    <property type="match status" value="1"/>
</dbReference>
<dbReference type="OrthoDB" id="9802228at2"/>
<dbReference type="InterPro" id="IPR008332">
    <property type="entry name" value="MethylG_MeTrfase_N"/>
</dbReference>
<dbReference type="InterPro" id="IPR001497">
    <property type="entry name" value="MethylDNA_cys_MeTrfase_AS"/>
</dbReference>
<keyword evidence="4" id="KW-0227">DNA damage</keyword>
<dbReference type="SUPFAM" id="SSF46767">
    <property type="entry name" value="Methylated DNA-protein cysteine methyltransferase, C-terminal domain"/>
    <property type="match status" value="1"/>
</dbReference>
<keyword evidence="3 9" id="KW-0808">Transferase</keyword>
<evidence type="ECO:0000256" key="4">
    <source>
        <dbReference type="ARBA" id="ARBA00022763"/>
    </source>
</evidence>
<dbReference type="PROSITE" id="PS00374">
    <property type="entry name" value="MGMT"/>
    <property type="match status" value="1"/>
</dbReference>
<dbReference type="GO" id="GO:0006281">
    <property type="term" value="P:DNA repair"/>
    <property type="evidence" value="ECO:0007669"/>
    <property type="project" value="UniProtKB-KW"/>
</dbReference>
<dbReference type="STRING" id="1236501.GCA_000613865_01979"/>
<keyword evidence="2 9" id="KW-0489">Methyltransferase</keyword>
<keyword evidence="10" id="KW-1185">Reference proteome</keyword>
<reference evidence="10" key="1">
    <citation type="submission" date="2014-06" db="EMBL/GenBank/DDBJ databases">
        <authorList>
            <person name="Winans N.J."/>
            <person name="Newell P.D."/>
            <person name="Douglas A.E."/>
        </authorList>
    </citation>
    <scope>NUCLEOTIDE SEQUENCE [LARGE SCALE GENOMIC DNA]</scope>
</reference>
<evidence type="ECO:0000256" key="3">
    <source>
        <dbReference type="ARBA" id="ARBA00022679"/>
    </source>
</evidence>
<dbReference type="GO" id="GO:0032259">
    <property type="term" value="P:methylation"/>
    <property type="evidence" value="ECO:0007669"/>
    <property type="project" value="UniProtKB-KW"/>
</dbReference>
<dbReference type="Pfam" id="PF02870">
    <property type="entry name" value="Methyltransf_1N"/>
    <property type="match status" value="1"/>
</dbReference>
<dbReference type="NCBIfam" id="TIGR00589">
    <property type="entry name" value="ogt"/>
    <property type="match status" value="1"/>
</dbReference>
<evidence type="ECO:0000313" key="10">
    <source>
        <dbReference type="Proteomes" id="UP000194931"/>
    </source>
</evidence>
<keyword evidence="5" id="KW-0234">DNA repair</keyword>
<evidence type="ECO:0000259" key="7">
    <source>
        <dbReference type="Pfam" id="PF01035"/>
    </source>
</evidence>
<proteinExistence type="predicted"/>